<dbReference type="SUPFAM" id="SSF55073">
    <property type="entry name" value="Nucleotide cyclase"/>
    <property type="match status" value="1"/>
</dbReference>
<dbReference type="RefSeq" id="WP_212786051.1">
    <property type="nucleotide sequence ID" value="NZ_AP019536.1"/>
</dbReference>
<dbReference type="KEGG" id="fku:FGKAn22_00990"/>
<evidence type="ECO:0000313" key="3">
    <source>
        <dbReference type="EMBL" id="BBI98406.1"/>
    </source>
</evidence>
<proteinExistence type="predicted"/>
<protein>
    <recommendedName>
        <fullName evidence="5">Adenylate cyclase</fullName>
    </recommendedName>
</protein>
<name>A0AAN1VZD2_9PROT</name>
<dbReference type="AlphaFoldDB" id="A0AAN1VZD2"/>
<evidence type="ECO:0008006" key="5">
    <source>
        <dbReference type="Google" id="ProtNLM"/>
    </source>
</evidence>
<dbReference type="PANTHER" id="PTHR43081:SF1">
    <property type="entry name" value="ADENYLATE CYCLASE, TERMINAL-DIFFERENTIATION SPECIFIC"/>
    <property type="match status" value="1"/>
</dbReference>
<organism evidence="3 4">
    <name type="scientific">Ferrigenium kumadai</name>
    <dbReference type="NCBI Taxonomy" id="1682490"/>
    <lineage>
        <taxon>Bacteria</taxon>
        <taxon>Pseudomonadati</taxon>
        <taxon>Pseudomonadota</taxon>
        <taxon>Betaproteobacteria</taxon>
        <taxon>Nitrosomonadales</taxon>
        <taxon>Gallionellaceae</taxon>
        <taxon>Ferrigenium</taxon>
    </lineage>
</organism>
<evidence type="ECO:0000313" key="4">
    <source>
        <dbReference type="Proteomes" id="UP001319121"/>
    </source>
</evidence>
<dbReference type="SUPFAM" id="SSF49879">
    <property type="entry name" value="SMAD/FHA domain"/>
    <property type="match status" value="1"/>
</dbReference>
<dbReference type="GO" id="GO:0004016">
    <property type="term" value="F:adenylate cyclase activity"/>
    <property type="evidence" value="ECO:0007669"/>
    <property type="project" value="UniProtKB-ARBA"/>
</dbReference>
<dbReference type="Gene3D" id="3.30.70.1230">
    <property type="entry name" value="Nucleotide cyclase"/>
    <property type="match status" value="1"/>
</dbReference>
<dbReference type="Pfam" id="PF00211">
    <property type="entry name" value="Guanylate_cyc"/>
    <property type="match status" value="1"/>
</dbReference>
<dbReference type="InterPro" id="IPR050697">
    <property type="entry name" value="Adenylyl/Guanylyl_Cyclase_3/4"/>
</dbReference>
<dbReference type="EMBL" id="AP019536">
    <property type="protein sequence ID" value="BBI98406.1"/>
    <property type="molecule type" value="Genomic_DNA"/>
</dbReference>
<dbReference type="SMART" id="SM00240">
    <property type="entry name" value="FHA"/>
    <property type="match status" value="1"/>
</dbReference>
<dbReference type="InterPro" id="IPR008984">
    <property type="entry name" value="SMAD_FHA_dom_sf"/>
</dbReference>
<dbReference type="InterPro" id="IPR029787">
    <property type="entry name" value="Nucleotide_cyclase"/>
</dbReference>
<dbReference type="CDD" id="cd00060">
    <property type="entry name" value="FHA"/>
    <property type="match status" value="1"/>
</dbReference>
<evidence type="ECO:0000259" key="2">
    <source>
        <dbReference type="PROSITE" id="PS50125"/>
    </source>
</evidence>
<dbReference type="PROSITE" id="PS50125">
    <property type="entry name" value="GUANYLATE_CYCLASE_2"/>
    <property type="match status" value="1"/>
</dbReference>
<keyword evidence="4" id="KW-1185">Reference proteome</keyword>
<dbReference type="GO" id="GO:0035556">
    <property type="term" value="P:intracellular signal transduction"/>
    <property type="evidence" value="ECO:0007669"/>
    <property type="project" value="InterPro"/>
</dbReference>
<dbReference type="InterPro" id="IPR001054">
    <property type="entry name" value="A/G_cyclase"/>
</dbReference>
<dbReference type="SMART" id="SM00044">
    <property type="entry name" value="CYCc"/>
    <property type="match status" value="1"/>
</dbReference>
<evidence type="ECO:0000259" key="1">
    <source>
        <dbReference type="PROSITE" id="PS50006"/>
    </source>
</evidence>
<dbReference type="PROSITE" id="PS50006">
    <property type="entry name" value="FHA_DOMAIN"/>
    <property type="match status" value="1"/>
</dbReference>
<dbReference type="CDD" id="cd07302">
    <property type="entry name" value="CHD"/>
    <property type="match status" value="1"/>
</dbReference>
<dbReference type="Pfam" id="PF00498">
    <property type="entry name" value="FHA"/>
    <property type="match status" value="1"/>
</dbReference>
<gene>
    <name evidence="3" type="ORF">FGKAn22_00990</name>
</gene>
<feature type="domain" description="Guanylate cyclase" evidence="2">
    <location>
        <begin position="10"/>
        <end position="123"/>
    </location>
</feature>
<reference evidence="3 4" key="1">
    <citation type="submission" date="2019-03" db="EMBL/GenBank/DDBJ databases">
        <title>Complete genome sequence of Ferrigenium kumadai strain An22, a microaerophilic iron-oxidizing bacterium isolated from a paddy field soil.</title>
        <authorList>
            <person name="Watanabe T."/>
            <person name="Asakawa S."/>
        </authorList>
    </citation>
    <scope>NUCLEOTIDE SEQUENCE [LARGE SCALE GENOMIC DNA]</scope>
    <source>
        <strain evidence="3 4">An22</strain>
    </source>
</reference>
<dbReference type="Proteomes" id="UP001319121">
    <property type="component" value="Chromosome"/>
</dbReference>
<sequence length="299" mass="33117">MTAPHTEKLAILFADISGSTALYDKLGNEPARRLVAGCLATMVKEMAVHRGTLIKTIGDEILCTFPNPAAALEAACAMQNAIEKERPGGEQPMYIRVGFHYGEVICEDGDVYGDTVNIAARVASITRARQIMTTRAAANELPDDLRNRTRQVMRAEFRGKQEASDVFLVSWERDDTMSTRIGLPRFRKPSDARNELMLRYHGQTTALNEQHRSAVLGRGEACDLVINSSFASRQHARIELSFNKFIIVDHSANGTYIRFSDGQVIPLSHEQIVLHKSGSISLGEPFSDNPAELVEFIVQ</sequence>
<dbReference type="Gene3D" id="2.60.200.20">
    <property type="match status" value="1"/>
</dbReference>
<dbReference type="GO" id="GO:0009190">
    <property type="term" value="P:cyclic nucleotide biosynthetic process"/>
    <property type="evidence" value="ECO:0007669"/>
    <property type="project" value="InterPro"/>
</dbReference>
<feature type="domain" description="FHA" evidence="1">
    <location>
        <begin position="214"/>
        <end position="257"/>
    </location>
</feature>
<accession>A0AAN1VZD2</accession>
<dbReference type="PANTHER" id="PTHR43081">
    <property type="entry name" value="ADENYLATE CYCLASE, TERMINAL-DIFFERENTIATION SPECIFIC-RELATED"/>
    <property type="match status" value="1"/>
</dbReference>
<dbReference type="InterPro" id="IPR000253">
    <property type="entry name" value="FHA_dom"/>
</dbReference>